<dbReference type="Proteomes" id="UP000521872">
    <property type="component" value="Unassembled WGS sequence"/>
</dbReference>
<evidence type="ECO:0000256" key="1">
    <source>
        <dbReference type="SAM" id="MobiDB-lite"/>
    </source>
</evidence>
<dbReference type="EMBL" id="JAACJL010000031">
    <property type="protein sequence ID" value="KAF4616739.1"/>
    <property type="molecule type" value="Genomic_DNA"/>
</dbReference>
<organism evidence="2 3">
    <name type="scientific">Agrocybe pediades</name>
    <dbReference type="NCBI Taxonomy" id="84607"/>
    <lineage>
        <taxon>Eukaryota</taxon>
        <taxon>Fungi</taxon>
        <taxon>Dikarya</taxon>
        <taxon>Basidiomycota</taxon>
        <taxon>Agaricomycotina</taxon>
        <taxon>Agaricomycetes</taxon>
        <taxon>Agaricomycetidae</taxon>
        <taxon>Agaricales</taxon>
        <taxon>Agaricineae</taxon>
        <taxon>Strophariaceae</taxon>
        <taxon>Agrocybe</taxon>
    </lineage>
</organism>
<gene>
    <name evidence="2" type="ORF">D9613_008851</name>
</gene>
<comment type="caution">
    <text evidence="2">The sequence shown here is derived from an EMBL/GenBank/DDBJ whole genome shotgun (WGS) entry which is preliminary data.</text>
</comment>
<protein>
    <submittedName>
        <fullName evidence="2">Uncharacterized protein</fullName>
    </submittedName>
</protein>
<sequence length="156" mass="17736">MESSSKATPDMNASSQLSPRPAQLCRIENELLDAANDLKNRRRVIGTLLTLEEMLNPVEEQEIGQSAYTFEGGDEEIVSTVQHELDIQSGKVIEISDDKEDDDKEEEAELNAFSTKDIVQFCQKLERLCFRHGYEDSLAFSGQLRRFRTHLVKQVT</sequence>
<keyword evidence="3" id="KW-1185">Reference proteome</keyword>
<evidence type="ECO:0000313" key="3">
    <source>
        <dbReference type="Proteomes" id="UP000521872"/>
    </source>
</evidence>
<feature type="region of interest" description="Disordered" evidence="1">
    <location>
        <begin position="1"/>
        <end position="21"/>
    </location>
</feature>
<feature type="compositionally biased region" description="Polar residues" evidence="1">
    <location>
        <begin position="1"/>
        <end position="18"/>
    </location>
</feature>
<reference evidence="2 3" key="1">
    <citation type="submission" date="2019-12" db="EMBL/GenBank/DDBJ databases">
        <authorList>
            <person name="Floudas D."/>
            <person name="Bentzer J."/>
            <person name="Ahren D."/>
            <person name="Johansson T."/>
            <person name="Persson P."/>
            <person name="Tunlid A."/>
        </authorList>
    </citation>
    <scope>NUCLEOTIDE SEQUENCE [LARGE SCALE GENOMIC DNA]</scope>
    <source>
        <strain evidence="2 3">CBS 102.39</strain>
    </source>
</reference>
<proteinExistence type="predicted"/>
<evidence type="ECO:0000313" key="2">
    <source>
        <dbReference type="EMBL" id="KAF4616739.1"/>
    </source>
</evidence>
<accession>A0A8H4VQV4</accession>
<dbReference type="AlphaFoldDB" id="A0A8H4VQV4"/>
<name>A0A8H4VQV4_9AGAR</name>